<keyword evidence="6" id="KW-0812">Transmembrane</keyword>
<dbReference type="Pfam" id="PF10551">
    <property type="entry name" value="MULE"/>
    <property type="match status" value="1"/>
</dbReference>
<evidence type="ECO:0000256" key="2">
    <source>
        <dbReference type="ARBA" id="ARBA00022771"/>
    </source>
</evidence>
<evidence type="ECO:0000313" key="8">
    <source>
        <dbReference type="EMBL" id="WVZ48803.1"/>
    </source>
</evidence>
<evidence type="ECO:0000256" key="5">
    <source>
        <dbReference type="SAM" id="MobiDB-lite"/>
    </source>
</evidence>
<feature type="region of interest" description="Disordered" evidence="5">
    <location>
        <begin position="1"/>
        <end position="23"/>
    </location>
</feature>
<feature type="region of interest" description="Disordered" evidence="5">
    <location>
        <begin position="970"/>
        <end position="1011"/>
    </location>
</feature>
<proteinExistence type="predicted"/>
<dbReference type="InterPro" id="IPR006564">
    <property type="entry name" value="Znf_PMZ"/>
</dbReference>
<dbReference type="PROSITE" id="PS50966">
    <property type="entry name" value="ZF_SWIM"/>
    <property type="match status" value="1"/>
</dbReference>
<dbReference type="PANTHER" id="PTHR47718">
    <property type="entry name" value="OS01G0519700 PROTEIN"/>
    <property type="match status" value="1"/>
</dbReference>
<sequence>MTQRKTYQENNLFSHYSSDHTQLHEITRPRTNDQLATMHSALFGSGDHPIVESDQMGCDDLNYLQGGYTGLIFEQIRNSQEKTETGELGLQMPDEMCGSFTSMLLDGDIAKVGTSDLFGAGDLLKNPPLPFQYNSQICTQTQYRTYESTSNAQGSASCSEDISTSNWINYEPSGFDEAQSHLDIFDNMDLEEDEPQPDHLEDHMAINVNLHPNPSELLLMEKGKELPSAHHDCTTEPNGSQELTEKEIEDFIENERKAASEGNNADIASIYTPQVGMEFKDRYDAHYFFAFYGFLSGFMPIVTHVARTTARSREGEIIKITMKCHCYGKPNIEKTMEEQEASTQATMGKKKGRKRKTNVQVKTNCPVVMVVRESNGIWKVARLELDHIHPLTPEDQHLLFSGQKYMTDMERAMIRTLSHNNIPTRKMIAILSHLRGGITALPYKKKDVSNYRTKINREVTGTDMSQVLSYFVQRKSEDLTFFYKIDLDEDKRLKNLFWADGSAMKYYAEYGDFVSFDTTHMTNRYNLPFAPFVGVTGHAQTCLFGCAFLHDQTVETFKWVFEAFLEAMSGKHPKTIITDQDNAMRAAIKMVFPDTVHRNCFFHIKNKCYSKNGKVFASNEGLMEEFEDTVNNSLTTEEFECLWTKMIANYALENNNYFTRMWATREQFIPVYYKNDFFPFLHTTTRSETTNARFKDNVGPTYSMISFMKEHQRIMDTIDRTEAEEDTKSRQKHCKDLLFGYKIEEQAQHMYNRNIFKKFQVQLQDTATLACYEKVPNKEFEVWPRKNQVRKVYRIRYYLVSADLTEGREEFSCICGKFSKDGILCSHILKVMVEKDISKIPEKYIIDRWRKKEMKIQVPSKQNPEPTGATLLRFNILSRESTPLNSKAAATEESMLYLLSKFKELNIQVDSLLSGQRMNSTQKANSHGHGSGCVPANALQTGENRMEVNDPIKLKQTGRPRKAKRLKTMIEQIREQTAKKKKKTVNKKTEGTGPSPAKRKRTTCASSELQE</sequence>
<feature type="region of interest" description="Disordered" evidence="5">
    <location>
        <begin position="338"/>
        <end position="358"/>
    </location>
</feature>
<evidence type="ECO:0000313" key="9">
    <source>
        <dbReference type="Proteomes" id="UP001341281"/>
    </source>
</evidence>
<evidence type="ECO:0000256" key="4">
    <source>
        <dbReference type="PROSITE-ProRule" id="PRU00325"/>
    </source>
</evidence>
<dbReference type="Pfam" id="PF03101">
    <property type="entry name" value="FAR1"/>
    <property type="match status" value="1"/>
</dbReference>
<dbReference type="Pfam" id="PF04434">
    <property type="entry name" value="SWIM"/>
    <property type="match status" value="1"/>
</dbReference>
<gene>
    <name evidence="8" type="ORF">U9M48_000210</name>
</gene>
<dbReference type="AlphaFoldDB" id="A0AAQ3SCA1"/>
<organism evidence="8 9">
    <name type="scientific">Paspalum notatum var. saurae</name>
    <dbReference type="NCBI Taxonomy" id="547442"/>
    <lineage>
        <taxon>Eukaryota</taxon>
        <taxon>Viridiplantae</taxon>
        <taxon>Streptophyta</taxon>
        <taxon>Embryophyta</taxon>
        <taxon>Tracheophyta</taxon>
        <taxon>Spermatophyta</taxon>
        <taxon>Magnoliopsida</taxon>
        <taxon>Liliopsida</taxon>
        <taxon>Poales</taxon>
        <taxon>Poaceae</taxon>
        <taxon>PACMAD clade</taxon>
        <taxon>Panicoideae</taxon>
        <taxon>Andropogonodae</taxon>
        <taxon>Paspaleae</taxon>
        <taxon>Paspalinae</taxon>
        <taxon>Paspalum</taxon>
    </lineage>
</organism>
<dbReference type="InterPro" id="IPR018289">
    <property type="entry name" value="MULE_transposase_dom"/>
</dbReference>
<feature type="domain" description="SWIM-type" evidence="7">
    <location>
        <begin position="798"/>
        <end position="836"/>
    </location>
</feature>
<dbReference type="SMART" id="SM00575">
    <property type="entry name" value="ZnF_PMZ"/>
    <property type="match status" value="1"/>
</dbReference>
<protein>
    <recommendedName>
        <fullName evidence="7">SWIM-type domain-containing protein</fullName>
    </recommendedName>
</protein>
<keyword evidence="3" id="KW-0862">Zinc</keyword>
<dbReference type="GO" id="GO:0008270">
    <property type="term" value="F:zinc ion binding"/>
    <property type="evidence" value="ECO:0007669"/>
    <property type="project" value="UniProtKB-KW"/>
</dbReference>
<evidence type="ECO:0000256" key="6">
    <source>
        <dbReference type="SAM" id="Phobius"/>
    </source>
</evidence>
<dbReference type="InterPro" id="IPR007527">
    <property type="entry name" value="Znf_SWIM"/>
</dbReference>
<keyword evidence="2 4" id="KW-0863">Zinc-finger</keyword>
<accession>A0AAQ3SCA1</accession>
<keyword evidence="6" id="KW-1133">Transmembrane helix</keyword>
<name>A0AAQ3SCA1_PASNO</name>
<evidence type="ECO:0000259" key="7">
    <source>
        <dbReference type="PROSITE" id="PS50966"/>
    </source>
</evidence>
<keyword evidence="9" id="KW-1185">Reference proteome</keyword>
<keyword evidence="1" id="KW-0479">Metal-binding</keyword>
<reference evidence="8 9" key="1">
    <citation type="submission" date="2024-02" db="EMBL/GenBank/DDBJ databases">
        <title>High-quality chromosome-scale genome assembly of Pensacola bahiagrass (Paspalum notatum Flugge var. saurae).</title>
        <authorList>
            <person name="Vega J.M."/>
            <person name="Podio M."/>
            <person name="Orjuela J."/>
            <person name="Siena L.A."/>
            <person name="Pessino S.C."/>
            <person name="Combes M.C."/>
            <person name="Mariac C."/>
            <person name="Albertini E."/>
            <person name="Pupilli F."/>
            <person name="Ortiz J.P.A."/>
            <person name="Leblanc O."/>
        </authorList>
    </citation>
    <scope>NUCLEOTIDE SEQUENCE [LARGE SCALE GENOMIC DNA]</scope>
    <source>
        <strain evidence="8">R1</strain>
        <tissue evidence="8">Leaf</tissue>
    </source>
</reference>
<feature type="compositionally biased region" description="Polar residues" evidence="5">
    <location>
        <begin position="1"/>
        <end position="16"/>
    </location>
</feature>
<feature type="compositionally biased region" description="Basic residues" evidence="5">
    <location>
        <begin position="348"/>
        <end position="357"/>
    </location>
</feature>
<dbReference type="Proteomes" id="UP001341281">
    <property type="component" value="Chromosome 01"/>
</dbReference>
<dbReference type="InterPro" id="IPR004330">
    <property type="entry name" value="FAR1_DNA_bnd_dom"/>
</dbReference>
<dbReference type="EMBL" id="CP144745">
    <property type="protein sequence ID" value="WVZ48803.1"/>
    <property type="molecule type" value="Genomic_DNA"/>
</dbReference>
<dbReference type="PANTHER" id="PTHR47718:SF5">
    <property type="entry name" value="PROTEIN FAR1-RELATED SEQUENCE 8-LIKE"/>
    <property type="match status" value="1"/>
</dbReference>
<evidence type="ECO:0000256" key="1">
    <source>
        <dbReference type="ARBA" id="ARBA00022723"/>
    </source>
</evidence>
<feature type="transmembrane region" description="Helical" evidence="6">
    <location>
        <begin position="287"/>
        <end position="306"/>
    </location>
</feature>
<keyword evidence="6" id="KW-0472">Membrane</keyword>
<evidence type="ECO:0000256" key="3">
    <source>
        <dbReference type="ARBA" id="ARBA00022833"/>
    </source>
</evidence>